<gene>
    <name evidence="1" type="ORF">EYC84_005731</name>
</gene>
<sequence length="84" mass="9857">MVSNPFLQYLCYYDRQGNIREFSARFGLCPLCTLLHDIIVLEYHFVVSQYIATNHVRQRLKANNYTFDSRSIPSLIPQSPTPFQ</sequence>
<keyword evidence="2" id="KW-1185">Reference proteome</keyword>
<evidence type="ECO:0000313" key="2">
    <source>
        <dbReference type="Proteomes" id="UP000322873"/>
    </source>
</evidence>
<protein>
    <submittedName>
        <fullName evidence="1">Uncharacterized protein</fullName>
    </submittedName>
</protein>
<dbReference type="Proteomes" id="UP000322873">
    <property type="component" value="Unassembled WGS sequence"/>
</dbReference>
<dbReference type="EMBL" id="VICG01000003">
    <property type="protein sequence ID" value="KAA8574226.1"/>
    <property type="molecule type" value="Genomic_DNA"/>
</dbReference>
<evidence type="ECO:0000313" key="1">
    <source>
        <dbReference type="EMBL" id="KAA8574226.1"/>
    </source>
</evidence>
<reference evidence="1 2" key="1">
    <citation type="submission" date="2019-06" db="EMBL/GenBank/DDBJ databases">
        <title>Genome Sequence of the Brown Rot Fungal Pathogen Monilinia fructicola.</title>
        <authorList>
            <person name="De Miccolis Angelini R.M."/>
            <person name="Landi L."/>
            <person name="Abate D."/>
            <person name="Pollastro S."/>
            <person name="Romanazzi G."/>
            <person name="Faretra F."/>
        </authorList>
    </citation>
    <scope>NUCLEOTIDE SEQUENCE [LARGE SCALE GENOMIC DNA]</scope>
    <source>
        <strain evidence="1 2">Mfrc123</strain>
    </source>
</reference>
<organism evidence="1 2">
    <name type="scientific">Monilinia fructicola</name>
    <name type="common">Brown rot fungus</name>
    <name type="synonym">Ciboria fructicola</name>
    <dbReference type="NCBI Taxonomy" id="38448"/>
    <lineage>
        <taxon>Eukaryota</taxon>
        <taxon>Fungi</taxon>
        <taxon>Dikarya</taxon>
        <taxon>Ascomycota</taxon>
        <taxon>Pezizomycotina</taxon>
        <taxon>Leotiomycetes</taxon>
        <taxon>Helotiales</taxon>
        <taxon>Sclerotiniaceae</taxon>
        <taxon>Monilinia</taxon>
    </lineage>
</organism>
<name>A0A5M9K266_MONFR</name>
<dbReference type="AlphaFoldDB" id="A0A5M9K266"/>
<comment type="caution">
    <text evidence="1">The sequence shown here is derived from an EMBL/GenBank/DDBJ whole genome shotgun (WGS) entry which is preliminary data.</text>
</comment>
<proteinExistence type="predicted"/>
<accession>A0A5M9K266</accession>